<evidence type="ECO:0000313" key="1">
    <source>
        <dbReference type="EMBL" id="KAJ5340323.1"/>
    </source>
</evidence>
<gene>
    <name evidence="1" type="ORF">N7541_009447</name>
</gene>
<dbReference type="AlphaFoldDB" id="A0A9W9UGJ0"/>
<protein>
    <submittedName>
        <fullName evidence="1">Uncharacterized protein</fullName>
    </submittedName>
</protein>
<dbReference type="EMBL" id="JAPZBR010000008">
    <property type="protein sequence ID" value="KAJ5340323.1"/>
    <property type="molecule type" value="Genomic_DNA"/>
</dbReference>
<organism evidence="1 2">
    <name type="scientific">Penicillium brevicompactum</name>
    <dbReference type="NCBI Taxonomy" id="5074"/>
    <lineage>
        <taxon>Eukaryota</taxon>
        <taxon>Fungi</taxon>
        <taxon>Dikarya</taxon>
        <taxon>Ascomycota</taxon>
        <taxon>Pezizomycotina</taxon>
        <taxon>Eurotiomycetes</taxon>
        <taxon>Eurotiomycetidae</taxon>
        <taxon>Eurotiales</taxon>
        <taxon>Aspergillaceae</taxon>
        <taxon>Penicillium</taxon>
    </lineage>
</organism>
<comment type="caution">
    <text evidence="1">The sequence shown here is derived from an EMBL/GenBank/DDBJ whole genome shotgun (WGS) entry which is preliminary data.</text>
</comment>
<keyword evidence="2" id="KW-1185">Reference proteome</keyword>
<accession>A0A9W9UGJ0</accession>
<name>A0A9W9UGJ0_PENBR</name>
<dbReference type="PANTHER" id="PTHR47654">
    <property type="entry name" value="ZN(II)2CYS6 TRANSCRIPTION FACTOR (EUROFUNG)-RELATED"/>
    <property type="match status" value="1"/>
</dbReference>
<dbReference type="InterPro" id="IPR053230">
    <property type="entry name" value="Trans_reg_galc"/>
</dbReference>
<evidence type="ECO:0000313" key="2">
    <source>
        <dbReference type="Proteomes" id="UP001148299"/>
    </source>
</evidence>
<reference evidence="1" key="2">
    <citation type="journal article" date="2023" name="IMA Fungus">
        <title>Comparative genomic study of the Penicillium genus elucidates a diverse pangenome and 15 lateral gene transfer events.</title>
        <authorList>
            <person name="Petersen C."/>
            <person name="Sorensen T."/>
            <person name="Nielsen M.R."/>
            <person name="Sondergaard T.E."/>
            <person name="Sorensen J.L."/>
            <person name="Fitzpatrick D.A."/>
            <person name="Frisvad J.C."/>
            <person name="Nielsen K.L."/>
        </authorList>
    </citation>
    <scope>NUCLEOTIDE SEQUENCE</scope>
    <source>
        <strain evidence="1">IBT 35675</strain>
    </source>
</reference>
<proteinExistence type="predicted"/>
<sequence>MPTTGYLVSQLNLISQHRIQPRPSLSNPSLCRLSLQSSEATSPAATCDNIAAIYIQTACRMLEDRVWLYSVAPWWCIVQNIMQSITVLLVEPFARTHSGTPKAARITHRVKKATRWLKEMSAKDPSLQRAWLVRMDILSRYGSKFGLDLN</sequence>
<reference evidence="1" key="1">
    <citation type="submission" date="2022-12" db="EMBL/GenBank/DDBJ databases">
        <authorList>
            <person name="Petersen C."/>
        </authorList>
    </citation>
    <scope>NUCLEOTIDE SEQUENCE</scope>
    <source>
        <strain evidence="1">IBT 35675</strain>
    </source>
</reference>
<dbReference type="Proteomes" id="UP001148299">
    <property type="component" value="Unassembled WGS sequence"/>
</dbReference>
<dbReference type="PANTHER" id="PTHR47654:SF1">
    <property type="entry name" value="ZN(II)2CYS6 TRANSCRIPTION FACTOR (EUROFUNG)"/>
    <property type="match status" value="1"/>
</dbReference>